<organism evidence="3 4">
    <name type="scientific">Cinara cedri</name>
    <dbReference type="NCBI Taxonomy" id="506608"/>
    <lineage>
        <taxon>Eukaryota</taxon>
        <taxon>Metazoa</taxon>
        <taxon>Ecdysozoa</taxon>
        <taxon>Arthropoda</taxon>
        <taxon>Hexapoda</taxon>
        <taxon>Insecta</taxon>
        <taxon>Pterygota</taxon>
        <taxon>Neoptera</taxon>
        <taxon>Paraneoptera</taxon>
        <taxon>Hemiptera</taxon>
        <taxon>Sternorrhyncha</taxon>
        <taxon>Aphidomorpha</taxon>
        <taxon>Aphidoidea</taxon>
        <taxon>Aphididae</taxon>
        <taxon>Lachninae</taxon>
        <taxon>Cinara</taxon>
    </lineage>
</organism>
<dbReference type="AlphaFoldDB" id="A0A5E4N782"/>
<dbReference type="EMBL" id="CABPRJ010001471">
    <property type="protein sequence ID" value="VVC38375.1"/>
    <property type="molecule type" value="Genomic_DNA"/>
</dbReference>
<evidence type="ECO:0000256" key="2">
    <source>
        <dbReference type="SAM" id="SignalP"/>
    </source>
</evidence>
<name>A0A5E4N782_9HEMI</name>
<sequence>MNARNIQLLTITMLVLIATPCMRAKPCFVEIVEVEIPNTDELEVNTEEKRLVTPKPRTPIPANTPSTPIPANTPSTPIPANTSITSIPVNTPSTPIPANTPSTPIPANTSITPIPANTPSNSTSANTLDISIPTTRPTTSNRLTKIRMPIGRYKANRYDGTYDEDVMDKLGIN</sequence>
<keyword evidence="4" id="KW-1185">Reference proteome</keyword>
<accession>A0A5E4N782</accession>
<reference evidence="3 4" key="1">
    <citation type="submission" date="2019-08" db="EMBL/GenBank/DDBJ databases">
        <authorList>
            <person name="Alioto T."/>
            <person name="Alioto T."/>
            <person name="Gomez Garrido J."/>
        </authorList>
    </citation>
    <scope>NUCLEOTIDE SEQUENCE [LARGE SCALE GENOMIC DNA]</scope>
</reference>
<feature type="region of interest" description="Disordered" evidence="1">
    <location>
        <begin position="108"/>
        <end position="139"/>
    </location>
</feature>
<protein>
    <submittedName>
        <fullName evidence="3">Uncharacterized protein</fullName>
    </submittedName>
</protein>
<feature type="compositionally biased region" description="Polar residues" evidence="1">
    <location>
        <begin position="61"/>
        <end position="75"/>
    </location>
</feature>
<keyword evidence="2" id="KW-0732">Signal</keyword>
<feature type="chain" id="PRO_5022724220" evidence="2">
    <location>
        <begin position="25"/>
        <end position="173"/>
    </location>
</feature>
<evidence type="ECO:0000313" key="4">
    <source>
        <dbReference type="Proteomes" id="UP000325440"/>
    </source>
</evidence>
<evidence type="ECO:0000256" key="1">
    <source>
        <dbReference type="SAM" id="MobiDB-lite"/>
    </source>
</evidence>
<evidence type="ECO:0000313" key="3">
    <source>
        <dbReference type="EMBL" id="VVC38375.1"/>
    </source>
</evidence>
<gene>
    <name evidence="3" type="ORF">CINCED_3A020786</name>
</gene>
<proteinExistence type="predicted"/>
<feature type="region of interest" description="Disordered" evidence="1">
    <location>
        <begin position="48"/>
        <end position="75"/>
    </location>
</feature>
<dbReference type="Proteomes" id="UP000325440">
    <property type="component" value="Unassembled WGS sequence"/>
</dbReference>
<feature type="signal peptide" evidence="2">
    <location>
        <begin position="1"/>
        <end position="24"/>
    </location>
</feature>